<evidence type="ECO:0000313" key="8">
    <source>
        <dbReference type="RefSeq" id="XP_013386898.1"/>
    </source>
</evidence>
<feature type="region of interest" description="Disordered" evidence="5">
    <location>
        <begin position="148"/>
        <end position="173"/>
    </location>
</feature>
<dbReference type="InterPro" id="IPR019775">
    <property type="entry name" value="WD40_repeat_CS"/>
</dbReference>
<reference evidence="8" key="1">
    <citation type="submission" date="2025-08" db="UniProtKB">
        <authorList>
            <consortium name="RefSeq"/>
        </authorList>
    </citation>
    <scope>IDENTIFICATION</scope>
    <source>
        <tissue evidence="8">Gonads</tissue>
    </source>
</reference>
<feature type="region of interest" description="Disordered" evidence="5">
    <location>
        <begin position="1490"/>
        <end position="1510"/>
    </location>
</feature>
<dbReference type="STRING" id="7574.A0A1S3HLB9"/>
<dbReference type="Pfam" id="PF00400">
    <property type="entry name" value="WD40"/>
    <property type="match status" value="1"/>
</dbReference>
<feature type="compositionally biased region" description="Basic and acidic residues" evidence="5">
    <location>
        <begin position="2163"/>
        <end position="2173"/>
    </location>
</feature>
<feature type="coiled-coil region" evidence="4">
    <location>
        <begin position="1917"/>
        <end position="1944"/>
    </location>
</feature>
<evidence type="ECO:0000256" key="4">
    <source>
        <dbReference type="SAM" id="Coils"/>
    </source>
</evidence>
<dbReference type="InParanoid" id="A0A1S3HLB9"/>
<dbReference type="PANTHER" id="PTHR19871:SF43">
    <property type="entry name" value="SI:CH211-212K18.6"/>
    <property type="match status" value="1"/>
</dbReference>
<dbReference type="Gene3D" id="3.40.50.300">
    <property type="entry name" value="P-loop containing nucleotide triphosphate hydrolases"/>
    <property type="match status" value="1"/>
</dbReference>
<evidence type="ECO:0000259" key="6">
    <source>
        <dbReference type="Pfam" id="PF05729"/>
    </source>
</evidence>
<dbReference type="InterPro" id="IPR015943">
    <property type="entry name" value="WD40/YVTN_repeat-like_dom_sf"/>
</dbReference>
<dbReference type="SUPFAM" id="SSF50978">
    <property type="entry name" value="WD40 repeat-like"/>
    <property type="match status" value="1"/>
</dbReference>
<dbReference type="SUPFAM" id="SSF50998">
    <property type="entry name" value="Quinoprotein alcohol dehydrogenase-like"/>
    <property type="match status" value="1"/>
</dbReference>
<feature type="compositionally biased region" description="Basic and acidic residues" evidence="5">
    <location>
        <begin position="10"/>
        <end position="20"/>
    </location>
</feature>
<dbReference type="KEGG" id="lak:106156256"/>
<evidence type="ECO:0000256" key="2">
    <source>
        <dbReference type="ARBA" id="ARBA00022737"/>
    </source>
</evidence>
<organism evidence="7 8">
    <name type="scientific">Lingula anatina</name>
    <name type="common">Brachiopod</name>
    <name type="synonym">Lingula unguis</name>
    <dbReference type="NCBI Taxonomy" id="7574"/>
    <lineage>
        <taxon>Eukaryota</taxon>
        <taxon>Metazoa</taxon>
        <taxon>Spiralia</taxon>
        <taxon>Lophotrochozoa</taxon>
        <taxon>Brachiopoda</taxon>
        <taxon>Linguliformea</taxon>
        <taxon>Lingulata</taxon>
        <taxon>Lingulida</taxon>
        <taxon>Linguloidea</taxon>
        <taxon>Lingulidae</taxon>
        <taxon>Lingula</taxon>
    </lineage>
</organism>
<dbReference type="InterPro" id="IPR027417">
    <property type="entry name" value="P-loop_NTPase"/>
</dbReference>
<protein>
    <submittedName>
        <fullName evidence="8">NACHT domain- and WD repeat-containing protein 1 isoform X1</fullName>
    </submittedName>
</protein>
<evidence type="ECO:0000256" key="1">
    <source>
        <dbReference type="ARBA" id="ARBA00022574"/>
    </source>
</evidence>
<dbReference type="RefSeq" id="XP_013386898.1">
    <property type="nucleotide sequence ID" value="XM_013531444.2"/>
</dbReference>
<evidence type="ECO:0000256" key="5">
    <source>
        <dbReference type="SAM" id="MobiDB-lite"/>
    </source>
</evidence>
<dbReference type="Pfam" id="PF05729">
    <property type="entry name" value="NACHT"/>
    <property type="match status" value="1"/>
</dbReference>
<accession>A0A1S3HLB9</accession>
<evidence type="ECO:0000313" key="7">
    <source>
        <dbReference type="Proteomes" id="UP000085678"/>
    </source>
</evidence>
<dbReference type="SUPFAM" id="SSF52540">
    <property type="entry name" value="P-loop containing nucleoside triphosphate hydrolases"/>
    <property type="match status" value="1"/>
</dbReference>
<dbReference type="InterPro" id="IPR011047">
    <property type="entry name" value="Quinoprotein_ADH-like_sf"/>
</dbReference>
<feature type="domain" description="NACHT" evidence="6">
    <location>
        <begin position="830"/>
        <end position="1001"/>
    </location>
</feature>
<feature type="region of interest" description="Disordered" evidence="5">
    <location>
        <begin position="2154"/>
        <end position="2173"/>
    </location>
</feature>
<dbReference type="OrthoDB" id="2325716at2759"/>
<dbReference type="InterPro" id="IPR007111">
    <property type="entry name" value="NACHT_NTPase"/>
</dbReference>
<evidence type="ECO:0000256" key="3">
    <source>
        <dbReference type="PROSITE-ProRule" id="PRU00221"/>
    </source>
</evidence>
<dbReference type="InterPro" id="IPR052752">
    <property type="entry name" value="NACHT-WD_repeat"/>
</dbReference>
<dbReference type="InterPro" id="IPR036322">
    <property type="entry name" value="WD40_repeat_dom_sf"/>
</dbReference>
<dbReference type="PANTHER" id="PTHR19871">
    <property type="entry name" value="BETA TRANSDUCIN-RELATED PROTEIN"/>
    <property type="match status" value="1"/>
</dbReference>
<feature type="region of interest" description="Disordered" evidence="5">
    <location>
        <begin position="101"/>
        <end position="123"/>
    </location>
</feature>
<dbReference type="Proteomes" id="UP000085678">
    <property type="component" value="Unplaced"/>
</dbReference>
<keyword evidence="1 3" id="KW-0853">WD repeat</keyword>
<proteinExistence type="predicted"/>
<dbReference type="GeneID" id="106156256"/>
<feature type="region of interest" description="Disordered" evidence="5">
    <location>
        <begin position="1524"/>
        <end position="1560"/>
    </location>
</feature>
<feature type="repeat" description="WD" evidence="3">
    <location>
        <begin position="1362"/>
        <end position="1403"/>
    </location>
</feature>
<dbReference type="Gene3D" id="2.130.10.10">
    <property type="entry name" value="YVTN repeat-like/Quinoprotein amine dehydrogenase"/>
    <property type="match status" value="3"/>
</dbReference>
<dbReference type="PROSITE" id="PS00678">
    <property type="entry name" value="WD_REPEATS_1"/>
    <property type="match status" value="1"/>
</dbReference>
<keyword evidence="4" id="KW-0175">Coiled coil</keyword>
<dbReference type="SMART" id="SM00320">
    <property type="entry name" value="WD40"/>
    <property type="match status" value="6"/>
</dbReference>
<feature type="region of interest" description="Disordered" evidence="5">
    <location>
        <begin position="1"/>
        <end position="20"/>
    </location>
</feature>
<gene>
    <name evidence="8" type="primary">LOC106156256</name>
</gene>
<name>A0A1S3HLB9_LINAN</name>
<feature type="compositionally biased region" description="Acidic residues" evidence="5">
    <location>
        <begin position="1524"/>
        <end position="1533"/>
    </location>
</feature>
<feature type="region of interest" description="Disordered" evidence="5">
    <location>
        <begin position="522"/>
        <end position="544"/>
    </location>
</feature>
<dbReference type="PROSITE" id="PS50294">
    <property type="entry name" value="WD_REPEATS_REGION"/>
    <property type="match status" value="1"/>
</dbReference>
<sequence>MKIKIFRMQHPAEDNQSKMEPHMPVMSESVKDASAAGILKAIRGSSDNHDQMTRIEKVNGKNGKVRLKHLPIHERHRVLSAFKRMISEDVERRITGAAAREEELRKKSQKKQEKMEEERERFETQQKVLRKFKPILDQYDEFGMKIQPSVHKQSHRRARSETNSPSDSLLPKDNYYLSPLTRLQPNDRRKSISHESLHVDIIYRLQGDKISASLPSLGNSFESQSISSLDSIQSLPSGSVSGDKNGNVIFNKEKAPLPDIVPKRDSGIELHAENDYSADGRDPTGQLKQLSASKKRKAFVTQQMMSGATSCSFQSFNSSNETTVTDFQPKDTNVNSRLKFPAEMSRTEIREEMLKGRLHTPYCTEENILRIYISSTSTDTIGEGKLLTNSVYPYLQNLAQKKGYELQLLDLHWGINGLFLDDHSYAETCRRALECCLEKHGLNFISFLSEKYGHPNLPTVFSKEEFEAILSAVEKERDAEIANFVTEQTRHLSIANPKEMIMQLTNQKNRESSQDIVVKMKKSASNPSVPSYAPSPRRSLQNPFSSGMGGLAAIAKVAIRTQENEGIQENPFQGLEDLELLQECYALDTNTSPHVYRLQNISAHFPDFTEKDASRVKLALDQWQHAARRLLGVLQKYSKMAKVDQRTIRKLCISLQEEENSRGFFENENHQNCAWFYRCFSDIQLQDSKAGDYVDLIQPGTKDPDKDVALQELVDKMCMVELPKNHYHRFLIPWAFDGFNPEGNRPKNREHNIYAKKMCRSFQDVVEHYIESLPYATASSINSLSGVYEKHVTDIVQHANFCIERAKRFYGRSDQLHSTRNLLWSTRSSPIVVHGKPGMGTSSLLSTIACSATEWMKREDLRVLFRSIGHTSMSTSFHTLLQGLCFQLRQIFNLNTSDLKSMNLKWLMNEFDDLLSHANTDKPLLIILDGLDRLILEQDSANDLQSWIPSKLPDNVHIVLSMNTGSEIMNLLQQKIPAEKFLEILPLSEEVASNMFYHFLHGEGRCVTDAQLDVVLEAFQPETTPLLVYMVFREACKWTSFTHNKMKLGKTVRTMAFNFAGHLAKVHGELLVRRTFGFLCTAKNGLTQSELHELLTQDSRVMEFVSTLNKSSFPRLPSFILVRLLNNLTDAGYVTKILGDGGQVLYKWAHWSFQEAYTEMYLKGKELVTYHKAMAAYFLGRPLEESSDTEKYRKQSGCNEHVEEGTYGLEIKRSYNLRLLNELPHHLIMAQETLLLKTECLLNYEWLLAKLCSTSLWELLDDYHQAESSNSDEGSDMELYLVIESLKRGCHVLTKDPHQLASQLIGRLFDIMAKDVPATSEDPRKYPHFPALLDAAAKSSIPVIVPSATCLLPPGSLTGLELGGHHGAITAVTVTNSGKQAVSASLDNTLKLWDLQTGRVTKTIKGVGKEAYHIKMAMQDRYAIVCETYSVQIWSLEKGHLVRVIEQLEDYVIPTTASNGTMLLLFVDGGETMHVWNLDGEVTHVNSFHLEEKDEKKEEEEKARKQKMEQEQKNKVQIWQMLEEEEEDEEDLVEGSQDDKSPPVEEIPDEEEVTLSAHRGRSTTVSSCTYGDQILHGFRGDTKAYAHNVHTGQLAYTININDIAARLRAVGTTPMYFVLACHCDDHFIFEIFDNSTGLYIRTIKGCAMDASIQDVEFNKSGSHAIGLVSSQKTGATYLAVWNLETEEHRHLGYHSGITNLAACLNLSYCVTASSASNNLMVWDITLGLSKKVPVQGVVGIEEITILDDNPRYVVAKPMDCNGPVTVWNLFKTQCKISAVCSERGLVEDMDLLLVKNMNVVILTDCMINKYEEYFTSILVFNLETRQYDRILHGAHIDVGLSNEYFMLNGERVMSPSPDRTHFVIWSLESGQTVLNIYKDRSKLSDVIKSSVTSHRKRGTTAKMLPWQRRSETKTGRQRRHQREIQDENDRIEGLKKGKENLITQFLVSDDEKMIVASYFSCYLCVFDITRGRHIQTLVDDKAILTLDTSALTSTGGHLVHTYYDDVGKFSCVVVWDCMTGKVHAKLEEEEGVCAVAINDSATQVVFGNICNEMVWWDLENQVMHKLPTYTGFQLDIYSTIYILHNSSKAMVLAKDISLWDFKKGILSVFTPDVKIQCSKVVLNRTAIAFGLPNSPTVVTLKYSADNTQGSSLAEATNGQELFGETHSDSEDSD</sequence>
<dbReference type="PROSITE" id="PS50082">
    <property type="entry name" value="WD_REPEATS_2"/>
    <property type="match status" value="1"/>
</dbReference>
<dbReference type="InterPro" id="IPR001680">
    <property type="entry name" value="WD40_rpt"/>
</dbReference>
<keyword evidence="7" id="KW-1185">Reference proteome</keyword>
<dbReference type="Gene3D" id="1.25.40.370">
    <property type="match status" value="1"/>
</dbReference>
<keyword evidence="2" id="KW-0677">Repeat</keyword>